<dbReference type="GO" id="GO:0008270">
    <property type="term" value="F:zinc ion binding"/>
    <property type="evidence" value="ECO:0007669"/>
    <property type="project" value="UniProtKB-UniRule"/>
</dbReference>
<comment type="similarity">
    <text evidence="4">Belongs to the DtdA deacylase family.</text>
</comment>
<evidence type="ECO:0000256" key="4">
    <source>
        <dbReference type="HAMAP-Rule" id="MF_00562"/>
    </source>
</evidence>
<name>A0A9E4ZCP3_9EURY</name>
<keyword evidence="3 4" id="KW-0862">Zinc</keyword>
<keyword evidence="6" id="KW-1185">Reference proteome</keyword>
<evidence type="ECO:0000256" key="3">
    <source>
        <dbReference type="ARBA" id="ARBA00022833"/>
    </source>
</evidence>
<keyword evidence="1 4" id="KW-0479">Metal-binding</keyword>
<dbReference type="HAMAP" id="MF_00562">
    <property type="entry name" value="Deacylase_DtdA"/>
    <property type="match status" value="1"/>
</dbReference>
<protein>
    <recommendedName>
        <fullName evidence="4">D-aminoacyl-tRNA deacylase</fullName>
        <ecNumber evidence="4">3.1.1.96</ecNumber>
    </recommendedName>
</protein>
<evidence type="ECO:0000313" key="6">
    <source>
        <dbReference type="Proteomes" id="UP001056766"/>
    </source>
</evidence>
<dbReference type="Proteomes" id="UP001056766">
    <property type="component" value="Unassembled WGS sequence"/>
</dbReference>
<reference evidence="5" key="2">
    <citation type="submission" date="2021-04" db="EMBL/GenBank/DDBJ databases">
        <authorList>
            <person name="Dong X."/>
        </authorList>
    </citation>
    <scope>NUCLEOTIDE SEQUENCE</scope>
    <source>
        <strain evidence="5">LLY</strain>
    </source>
</reference>
<keyword evidence="2 4" id="KW-0378">Hydrolase</keyword>
<comment type="function">
    <text evidence="4">D-aminoacyl-tRNA deacylase with broad substrate specificity. By recycling D-aminoacyl-tRNA to D-amino acids and free tRNA molecules, this enzyme counteracts the toxicity associated with the formation of D-aminoacyl-tRNA entities in vivo.</text>
</comment>
<dbReference type="PANTHER" id="PTHR34667:SF1">
    <property type="entry name" value="D-AMINOACYL-TRNA DEACYLASE"/>
    <property type="match status" value="1"/>
</dbReference>
<dbReference type="RefSeq" id="WP_250867064.1">
    <property type="nucleotide sequence ID" value="NZ_JAGSOI010000003.1"/>
</dbReference>
<dbReference type="SUPFAM" id="SSF142535">
    <property type="entry name" value="AF0625-like"/>
    <property type="match status" value="1"/>
</dbReference>
<dbReference type="EMBL" id="JAGSOI010000003">
    <property type="protein sequence ID" value="MCM1985687.1"/>
    <property type="molecule type" value="Genomic_DNA"/>
</dbReference>
<dbReference type="EC" id="3.1.1.96" evidence="4"/>
<evidence type="ECO:0000256" key="1">
    <source>
        <dbReference type="ARBA" id="ARBA00022723"/>
    </source>
</evidence>
<organism evidence="5 6">
    <name type="scientific">Methanococcoides seepicolus</name>
    <dbReference type="NCBI Taxonomy" id="2828780"/>
    <lineage>
        <taxon>Archaea</taxon>
        <taxon>Methanobacteriati</taxon>
        <taxon>Methanobacteriota</taxon>
        <taxon>Stenosarchaea group</taxon>
        <taxon>Methanomicrobia</taxon>
        <taxon>Methanosarcinales</taxon>
        <taxon>Methanosarcinaceae</taxon>
        <taxon>Methanococcoides</taxon>
    </lineage>
</organism>
<dbReference type="Gene3D" id="3.40.50.10700">
    <property type="entry name" value="AF0625-like"/>
    <property type="match status" value="1"/>
</dbReference>
<dbReference type="Pfam" id="PF04414">
    <property type="entry name" value="tRNA_deacylase"/>
    <property type="match status" value="1"/>
</dbReference>
<proteinExistence type="inferred from homology"/>
<dbReference type="PANTHER" id="PTHR34667">
    <property type="entry name" value="D-AMINOACYL-TRNA DEACYLASE"/>
    <property type="match status" value="1"/>
</dbReference>
<dbReference type="Gene3D" id="3.40.630.50">
    <property type="entry name" value="AF0625-like"/>
    <property type="match status" value="1"/>
</dbReference>
<comment type="cofactor">
    <cofactor evidence="4">
        <name>Zn(2+)</name>
        <dbReference type="ChEBI" id="CHEBI:29105"/>
    </cofactor>
    <text evidence="4">Binds 2 Zn(2+) ions per subunit.</text>
</comment>
<dbReference type="GO" id="GO:0019478">
    <property type="term" value="P:D-amino acid catabolic process"/>
    <property type="evidence" value="ECO:0007669"/>
    <property type="project" value="UniProtKB-UniRule"/>
</dbReference>
<sequence length="479" mass="53519">MTEDNEVQSADMSIVIVCSTVDPASQNIKEHLLKLRDWVEVSVKEGIFDDLSAVYRSGNFHIVEVTEHHIYQDGIDRKIKEAGLPCELIIFASKHKSADGRRLLTAHFTGNPGSADFGGYPGELSKAAPFALRCLLRNMAELSEGIGFDVSMESTHHGPSDLDVPSVYAEIGSSEVEWVDRDAGEVVARSILSVRQGSCPVALGFGGGHYAARQSGIVLGSDVSFGHNFPNYQLQFVDGDMFRKAVERSGADLVYCDRKAMSSDEKIRINELADECGLEVLRESDIKEMDGVCWDVFRIFWHKVRDEGLSGRVKVPAGMKDKLSENACDIFEFDVSNVVTVVVDNELLKLVRSVDIGGVKRLLNMSNVVYSERDDATISNHFYTFWNRDAENFLTFIVDECIKILKGRYDTEYVFEENVLYISDERFSPELARKWGVPSGPMFGKLAKGQSVMIEGNTIRPEMVHERTQKSLVLRNAIF</sequence>
<dbReference type="GO" id="GO:0051499">
    <property type="term" value="F:D-aminoacyl-tRNA deacylase activity"/>
    <property type="evidence" value="ECO:0007669"/>
    <property type="project" value="UniProtKB-UniRule"/>
</dbReference>
<reference evidence="5" key="1">
    <citation type="journal article" date="2021" name="mSystems">
        <title>Bacteria and Archaea Synergistically Convert Glycine Betaine to Biogenic Methane in the Formosa Cold Seep of the South China Sea.</title>
        <authorList>
            <person name="Li L."/>
            <person name="Zhang W."/>
            <person name="Zhang S."/>
            <person name="Song L."/>
            <person name="Sun Q."/>
            <person name="Zhang H."/>
            <person name="Xiang H."/>
            <person name="Dong X."/>
        </authorList>
    </citation>
    <scope>NUCLEOTIDE SEQUENCE</scope>
    <source>
        <strain evidence="5">LLY</strain>
    </source>
</reference>
<accession>A0A9E4ZCP3</accession>
<comment type="catalytic activity">
    <reaction evidence="4">
        <text>a D-aminoacyl-tRNA + H2O = a tRNA + a D-alpha-amino acid + H(+)</text>
        <dbReference type="Rhea" id="RHEA:13953"/>
        <dbReference type="Rhea" id="RHEA-COMP:10123"/>
        <dbReference type="Rhea" id="RHEA-COMP:10124"/>
        <dbReference type="ChEBI" id="CHEBI:15377"/>
        <dbReference type="ChEBI" id="CHEBI:15378"/>
        <dbReference type="ChEBI" id="CHEBI:59871"/>
        <dbReference type="ChEBI" id="CHEBI:78442"/>
        <dbReference type="ChEBI" id="CHEBI:79333"/>
        <dbReference type="EC" id="3.1.1.96"/>
    </reaction>
</comment>
<gene>
    <name evidence="4" type="primary">dtdA</name>
    <name evidence="5" type="ORF">KDK67_01425</name>
</gene>
<dbReference type="InterPro" id="IPR018033">
    <property type="entry name" value="Deacylase_DtdA_archaea"/>
</dbReference>
<comment type="caution">
    <text evidence="5">The sequence shown here is derived from an EMBL/GenBank/DDBJ whole genome shotgun (WGS) entry which is preliminary data.</text>
</comment>
<evidence type="ECO:0000256" key="2">
    <source>
        <dbReference type="ARBA" id="ARBA00022801"/>
    </source>
</evidence>
<dbReference type="InterPro" id="IPR007508">
    <property type="entry name" value="DtdA"/>
</dbReference>
<comment type="subunit">
    <text evidence="4">Monomer.</text>
</comment>
<dbReference type="AlphaFoldDB" id="A0A9E4ZCP3"/>
<evidence type="ECO:0000313" key="5">
    <source>
        <dbReference type="EMBL" id="MCM1985687.1"/>
    </source>
</evidence>
<comment type="catalytic activity">
    <reaction evidence="4">
        <text>glycyl-tRNA(Ala) + H2O = tRNA(Ala) + glycine + H(+)</text>
        <dbReference type="Rhea" id="RHEA:53744"/>
        <dbReference type="Rhea" id="RHEA-COMP:9657"/>
        <dbReference type="Rhea" id="RHEA-COMP:13640"/>
        <dbReference type="ChEBI" id="CHEBI:15377"/>
        <dbReference type="ChEBI" id="CHEBI:15378"/>
        <dbReference type="ChEBI" id="CHEBI:57305"/>
        <dbReference type="ChEBI" id="CHEBI:78442"/>
        <dbReference type="ChEBI" id="CHEBI:78522"/>
        <dbReference type="EC" id="3.1.1.96"/>
    </reaction>
</comment>